<evidence type="ECO:0000256" key="2">
    <source>
        <dbReference type="SAM" id="Phobius"/>
    </source>
</evidence>
<feature type="transmembrane region" description="Helical" evidence="2">
    <location>
        <begin position="84"/>
        <end position="105"/>
    </location>
</feature>
<feature type="transmembrane region" description="Helical" evidence="2">
    <location>
        <begin position="117"/>
        <end position="137"/>
    </location>
</feature>
<accession>A0ABP0IGB3</accession>
<feature type="transmembrane region" description="Helical" evidence="2">
    <location>
        <begin position="149"/>
        <end position="169"/>
    </location>
</feature>
<keyword evidence="2" id="KW-0812">Transmembrane</keyword>
<keyword evidence="4" id="KW-1185">Reference proteome</keyword>
<evidence type="ECO:0000256" key="1">
    <source>
        <dbReference type="SAM" id="MobiDB-lite"/>
    </source>
</evidence>
<dbReference type="EMBL" id="CAXAMN010002858">
    <property type="protein sequence ID" value="CAK9001606.1"/>
    <property type="molecule type" value="Genomic_DNA"/>
</dbReference>
<feature type="compositionally biased region" description="Basic and acidic residues" evidence="1">
    <location>
        <begin position="195"/>
        <end position="207"/>
    </location>
</feature>
<organism evidence="3 4">
    <name type="scientific">Durusdinium trenchii</name>
    <dbReference type="NCBI Taxonomy" id="1381693"/>
    <lineage>
        <taxon>Eukaryota</taxon>
        <taxon>Sar</taxon>
        <taxon>Alveolata</taxon>
        <taxon>Dinophyceae</taxon>
        <taxon>Suessiales</taxon>
        <taxon>Symbiodiniaceae</taxon>
        <taxon>Durusdinium</taxon>
    </lineage>
</organism>
<reference evidence="3 4" key="1">
    <citation type="submission" date="2024-02" db="EMBL/GenBank/DDBJ databases">
        <authorList>
            <person name="Chen Y."/>
            <person name="Shah S."/>
            <person name="Dougan E. K."/>
            <person name="Thang M."/>
            <person name="Chan C."/>
        </authorList>
    </citation>
    <scope>NUCLEOTIDE SEQUENCE [LARGE SCALE GENOMIC DNA]</scope>
</reference>
<keyword evidence="2" id="KW-0472">Membrane</keyword>
<dbReference type="Gene3D" id="1.10.287.70">
    <property type="match status" value="1"/>
</dbReference>
<keyword evidence="2" id="KW-1133">Transmembrane helix</keyword>
<gene>
    <name evidence="3" type="ORF">CCMP2556_LOCUS6538</name>
</gene>
<name>A0ABP0IGB3_9DINO</name>
<dbReference type="SUPFAM" id="SSF81324">
    <property type="entry name" value="Voltage-gated potassium channels"/>
    <property type="match status" value="1"/>
</dbReference>
<proteinExistence type="predicted"/>
<feature type="region of interest" description="Disordered" evidence="1">
    <location>
        <begin position="194"/>
        <end position="215"/>
    </location>
</feature>
<protein>
    <recommendedName>
        <fullName evidence="5">Potassium channel domain-containing protein</fullName>
    </recommendedName>
</protein>
<evidence type="ECO:0008006" key="5">
    <source>
        <dbReference type="Google" id="ProtNLM"/>
    </source>
</evidence>
<evidence type="ECO:0000313" key="3">
    <source>
        <dbReference type="EMBL" id="CAK9001606.1"/>
    </source>
</evidence>
<comment type="caution">
    <text evidence="3">The sequence shown here is derived from an EMBL/GenBank/DDBJ whole genome shotgun (WGS) entry which is preliminary data.</text>
</comment>
<dbReference type="Proteomes" id="UP001642484">
    <property type="component" value="Unassembled WGS sequence"/>
</dbReference>
<sequence>MFRCPLRSVQDRIDRTFAGGFWDSTPWPGDVRPRLEAKEEEWIQDMNILLSAFQMIRVIRVLFWHQWRNEVQVVIDGIASAGPILVVPAFLSFYIWIMVSALFLWMENVYDGPSKEFFTSISTTMYWTSSFLIGEWTLADFSEGGGNRVCIFVVLFGIMCFGIATGILMEGVQQSITVAMMENTSFQDLAQIAQDDPKAGKNEETRRAPRGMSNKQEALRRAAKVAAMTQQMAERKPTATFRWLGNHKIAKDNVVAGVQQCS</sequence>
<evidence type="ECO:0000313" key="4">
    <source>
        <dbReference type="Proteomes" id="UP001642484"/>
    </source>
</evidence>